<dbReference type="Proteomes" id="UP000283269">
    <property type="component" value="Unassembled WGS sequence"/>
</dbReference>
<gene>
    <name evidence="1" type="ORF">CVT25_012359</name>
</gene>
<reference evidence="1 2" key="1">
    <citation type="journal article" date="2018" name="Evol. Lett.">
        <title>Horizontal gene cluster transfer increased hallucinogenic mushroom diversity.</title>
        <authorList>
            <person name="Reynolds H.T."/>
            <person name="Vijayakumar V."/>
            <person name="Gluck-Thaler E."/>
            <person name="Korotkin H.B."/>
            <person name="Matheny P.B."/>
            <person name="Slot J.C."/>
        </authorList>
    </citation>
    <scope>NUCLEOTIDE SEQUENCE [LARGE SCALE GENOMIC DNA]</scope>
    <source>
        <strain evidence="1 2">2631</strain>
    </source>
</reference>
<proteinExistence type="predicted"/>
<dbReference type="InParanoid" id="A0A409W3P9"/>
<sequence>MKQRNGWPVEFKPTIKNRNQQMEFKRLAYELQQNRQRITTKKCVHIDHNTLSRQVKGGRSLQDLAQEKAWSKLFEEIIISYTIKMAQCGWPLSHHHIYCFPKTGVSRRWTNCFTEHHFNRLKPYWSHALDKLHACAINPFTKEAYFKLFYETIKGGEDEEPILDENTYGVDKTGIHTHECVFGPARGSVQHQQHSGDRENITVIVIICADGTSLSPAVIFKGEGYQSNWRQDNPLNAS</sequence>
<name>A0A409W3P9_PSICY</name>
<dbReference type="EMBL" id="NHYD01003778">
    <property type="protein sequence ID" value="PPQ73147.1"/>
    <property type="molecule type" value="Genomic_DNA"/>
</dbReference>
<dbReference type="STRING" id="93625.A0A409W3P9"/>
<protein>
    <recommendedName>
        <fullName evidence="3">DDE-1 domain-containing protein</fullName>
    </recommendedName>
</protein>
<dbReference type="AlphaFoldDB" id="A0A409W3P9"/>
<accession>A0A409W3P9</accession>
<comment type="caution">
    <text evidence="1">The sequence shown here is derived from an EMBL/GenBank/DDBJ whole genome shotgun (WGS) entry which is preliminary data.</text>
</comment>
<evidence type="ECO:0000313" key="1">
    <source>
        <dbReference type="EMBL" id="PPQ73147.1"/>
    </source>
</evidence>
<keyword evidence="2" id="KW-1185">Reference proteome</keyword>
<dbReference type="OrthoDB" id="2917041at2759"/>
<evidence type="ECO:0000313" key="2">
    <source>
        <dbReference type="Proteomes" id="UP000283269"/>
    </source>
</evidence>
<evidence type="ECO:0008006" key="3">
    <source>
        <dbReference type="Google" id="ProtNLM"/>
    </source>
</evidence>
<organism evidence="1 2">
    <name type="scientific">Psilocybe cyanescens</name>
    <dbReference type="NCBI Taxonomy" id="93625"/>
    <lineage>
        <taxon>Eukaryota</taxon>
        <taxon>Fungi</taxon>
        <taxon>Dikarya</taxon>
        <taxon>Basidiomycota</taxon>
        <taxon>Agaricomycotina</taxon>
        <taxon>Agaricomycetes</taxon>
        <taxon>Agaricomycetidae</taxon>
        <taxon>Agaricales</taxon>
        <taxon>Agaricineae</taxon>
        <taxon>Strophariaceae</taxon>
        <taxon>Psilocybe</taxon>
    </lineage>
</organism>